<proteinExistence type="predicted"/>
<accession>A0A7H1DT76</accession>
<evidence type="ECO:0000313" key="1">
    <source>
        <dbReference type="EMBL" id="QNS40184.1"/>
    </source>
</evidence>
<dbReference type="AlphaFoldDB" id="A0A7H1DT76"/>
<name>A0A7H1DT76_9FLAO</name>
<gene>
    <name evidence="1" type="ORF">H0S70_07155</name>
</gene>
<protein>
    <submittedName>
        <fullName evidence="1">Uncharacterized protein</fullName>
    </submittedName>
</protein>
<dbReference type="Proteomes" id="UP000516438">
    <property type="component" value="Chromosome"/>
</dbReference>
<reference evidence="1 2" key="1">
    <citation type="submission" date="2020-07" db="EMBL/GenBank/DDBJ databases">
        <title>Complete genome and description of Chryseobacterium manosquense strain Marseille-Q2069 sp. nov.</title>
        <authorList>
            <person name="Boxberger M."/>
        </authorList>
    </citation>
    <scope>NUCLEOTIDE SEQUENCE [LARGE SCALE GENOMIC DNA]</scope>
    <source>
        <strain evidence="1 2">Marseille-Q2069</strain>
    </source>
</reference>
<organism evidence="1 2">
    <name type="scientific">Chryseobacterium manosquense</name>
    <dbReference type="NCBI Taxonomy" id="2754694"/>
    <lineage>
        <taxon>Bacteria</taxon>
        <taxon>Pseudomonadati</taxon>
        <taxon>Bacteroidota</taxon>
        <taxon>Flavobacteriia</taxon>
        <taxon>Flavobacteriales</taxon>
        <taxon>Weeksellaceae</taxon>
        <taxon>Chryseobacterium group</taxon>
        <taxon>Chryseobacterium</taxon>
    </lineage>
</organism>
<dbReference type="KEGG" id="cmaq:H0S70_07155"/>
<keyword evidence="2" id="KW-1185">Reference proteome</keyword>
<dbReference type="EMBL" id="CP060203">
    <property type="protein sequence ID" value="QNS40184.1"/>
    <property type="molecule type" value="Genomic_DNA"/>
</dbReference>
<evidence type="ECO:0000313" key="2">
    <source>
        <dbReference type="Proteomes" id="UP000516438"/>
    </source>
</evidence>
<sequence length="169" mass="18965">MKIGKEIALEAKKKGICKEWFAQMLKISHLQPLCDMYFRGSDWAMENDFPNITLLRKYFSNAAPYGFHTDFVGSVGLLNSVKHQSIAFFGNSVADVICAPFAVCEIFIRHNSKIKIVAEENAFIVVNLLDTATIEIEAENASVKVYQYGTNSNFTVSGNVEIIEKTWAK</sequence>
<dbReference type="RefSeq" id="WP_188320309.1">
    <property type="nucleotide sequence ID" value="NZ_CP060203.1"/>
</dbReference>